<name>A0ABR0MQ55_GOSAR</name>
<keyword evidence="1" id="KW-1133">Transmembrane helix</keyword>
<sequence>MSFKVFVVFFLLNISLSLPVAVMLMIIFLVPLPSSDAKPHGVDPSGSSTENGEHQIENKVATIEKPLERSQNLSDPVRTLQMSTFMDVNQRIADLLQGTLSNALSIASFLSKVFKEVLLVHEKTRPYFTTLSCCFCCDLPHASLLFPVYLIYLYSF</sequence>
<keyword evidence="1" id="KW-0812">Transmembrane</keyword>
<keyword evidence="3" id="KW-1185">Reference proteome</keyword>
<accession>A0ABR0MQ55</accession>
<keyword evidence="1" id="KW-0472">Membrane</keyword>
<proteinExistence type="predicted"/>
<gene>
    <name evidence="2" type="ORF">PVK06_043894</name>
</gene>
<protein>
    <submittedName>
        <fullName evidence="2">Uncharacterized protein</fullName>
    </submittedName>
</protein>
<reference evidence="2 3" key="1">
    <citation type="submission" date="2023-03" db="EMBL/GenBank/DDBJ databases">
        <title>WGS of Gossypium arboreum.</title>
        <authorList>
            <person name="Yu D."/>
        </authorList>
    </citation>
    <scope>NUCLEOTIDE SEQUENCE [LARGE SCALE GENOMIC DNA]</scope>
    <source>
        <tissue evidence="2">Leaf</tissue>
    </source>
</reference>
<evidence type="ECO:0000313" key="2">
    <source>
        <dbReference type="EMBL" id="KAK5775938.1"/>
    </source>
</evidence>
<organism evidence="2 3">
    <name type="scientific">Gossypium arboreum</name>
    <name type="common">Tree cotton</name>
    <name type="synonym">Gossypium nanking</name>
    <dbReference type="NCBI Taxonomy" id="29729"/>
    <lineage>
        <taxon>Eukaryota</taxon>
        <taxon>Viridiplantae</taxon>
        <taxon>Streptophyta</taxon>
        <taxon>Embryophyta</taxon>
        <taxon>Tracheophyta</taxon>
        <taxon>Spermatophyta</taxon>
        <taxon>Magnoliopsida</taxon>
        <taxon>eudicotyledons</taxon>
        <taxon>Gunneridae</taxon>
        <taxon>Pentapetalae</taxon>
        <taxon>rosids</taxon>
        <taxon>malvids</taxon>
        <taxon>Malvales</taxon>
        <taxon>Malvaceae</taxon>
        <taxon>Malvoideae</taxon>
        <taxon>Gossypium</taxon>
    </lineage>
</organism>
<comment type="caution">
    <text evidence="2">The sequence shown here is derived from an EMBL/GenBank/DDBJ whole genome shotgun (WGS) entry which is preliminary data.</text>
</comment>
<feature type="transmembrane region" description="Helical" evidence="1">
    <location>
        <begin position="6"/>
        <end position="30"/>
    </location>
</feature>
<dbReference type="EMBL" id="JARKNE010000012">
    <property type="protein sequence ID" value="KAK5775938.1"/>
    <property type="molecule type" value="Genomic_DNA"/>
</dbReference>
<evidence type="ECO:0000256" key="1">
    <source>
        <dbReference type="SAM" id="Phobius"/>
    </source>
</evidence>
<evidence type="ECO:0000313" key="3">
    <source>
        <dbReference type="Proteomes" id="UP001358586"/>
    </source>
</evidence>
<dbReference type="Proteomes" id="UP001358586">
    <property type="component" value="Chromosome 12"/>
</dbReference>